<reference evidence="1" key="1">
    <citation type="submission" date="2019-02" db="EMBL/GenBank/DDBJ databases">
        <authorList>
            <person name="Gruber-Vodicka R. H."/>
            <person name="Seah K. B. B."/>
        </authorList>
    </citation>
    <scope>NUCLEOTIDE SEQUENCE</scope>
    <source>
        <strain evidence="1">BECK_M6</strain>
    </source>
</reference>
<dbReference type="AlphaFoldDB" id="A0A450UUI9"/>
<organism evidence="1">
    <name type="scientific">Candidatus Kentrum sp. LFY</name>
    <dbReference type="NCBI Taxonomy" id="2126342"/>
    <lineage>
        <taxon>Bacteria</taxon>
        <taxon>Pseudomonadati</taxon>
        <taxon>Pseudomonadota</taxon>
        <taxon>Gammaproteobacteria</taxon>
        <taxon>Candidatus Kentrum</taxon>
    </lineage>
</organism>
<gene>
    <name evidence="1" type="ORF">BECKLFY1418A_GA0070994_10573</name>
</gene>
<protein>
    <submittedName>
        <fullName evidence="1">Uncharacterized protein</fullName>
    </submittedName>
</protein>
<proteinExistence type="predicted"/>
<evidence type="ECO:0000313" key="1">
    <source>
        <dbReference type="EMBL" id="VFJ96219.1"/>
    </source>
</evidence>
<sequence length="96" mass="10376">MPILSLISTAGLAGPQNDAPAPLELDPLEVRPSLATPRLSLPTNLTTVPVNNPGKYFVPPYVEDIPDDKYGDMVKLGRNIFVNTPRFTANATWAMA</sequence>
<dbReference type="EMBL" id="CAADFH010000057">
    <property type="protein sequence ID" value="VFJ96219.1"/>
    <property type="molecule type" value="Genomic_DNA"/>
</dbReference>
<accession>A0A450UUI9</accession>
<name>A0A450UUI9_9GAMM</name>